<dbReference type="EMBL" id="FOIQ01000002">
    <property type="protein sequence ID" value="SEV95433.1"/>
    <property type="molecule type" value="Genomic_DNA"/>
</dbReference>
<organism evidence="2 3">
    <name type="scientific">Prevotella aff. ruminicola Tc2-24</name>
    <dbReference type="NCBI Taxonomy" id="81582"/>
    <lineage>
        <taxon>Bacteria</taxon>
        <taxon>Pseudomonadati</taxon>
        <taxon>Bacteroidota</taxon>
        <taxon>Bacteroidia</taxon>
        <taxon>Bacteroidales</taxon>
        <taxon>Prevotellaceae</taxon>
        <taxon>Prevotella</taxon>
    </lineage>
</organism>
<gene>
    <name evidence="2" type="ORF">SAMN04487850_0936</name>
</gene>
<keyword evidence="1" id="KW-0732">Signal</keyword>
<keyword evidence="3" id="KW-1185">Reference proteome</keyword>
<evidence type="ECO:0000313" key="2">
    <source>
        <dbReference type="EMBL" id="SEV95433.1"/>
    </source>
</evidence>
<reference evidence="2 3" key="1">
    <citation type="submission" date="2016-10" db="EMBL/GenBank/DDBJ databases">
        <authorList>
            <person name="de Groot N.N."/>
        </authorList>
    </citation>
    <scope>NUCLEOTIDE SEQUENCE [LARGE SCALE GENOMIC DNA]</scope>
    <source>
        <strain evidence="2 3">TC2-24</strain>
    </source>
</reference>
<dbReference type="AlphaFoldDB" id="A0A1I0N463"/>
<protein>
    <submittedName>
        <fullName evidence="2">Uncharacterized protein</fullName>
    </submittedName>
</protein>
<evidence type="ECO:0000313" key="3">
    <source>
        <dbReference type="Proteomes" id="UP000199373"/>
    </source>
</evidence>
<dbReference type="PROSITE" id="PS51257">
    <property type="entry name" value="PROKAR_LIPOPROTEIN"/>
    <property type="match status" value="1"/>
</dbReference>
<proteinExistence type="predicted"/>
<feature type="chain" id="PRO_5011600223" evidence="1">
    <location>
        <begin position="22"/>
        <end position="425"/>
    </location>
</feature>
<name>A0A1I0N463_9BACT</name>
<dbReference type="Proteomes" id="UP000199373">
    <property type="component" value="Unassembled WGS sequence"/>
</dbReference>
<evidence type="ECO:0000256" key="1">
    <source>
        <dbReference type="SAM" id="SignalP"/>
    </source>
</evidence>
<sequence length="425" mass="48451">MKKLSMLLVITLMMSGLSVLTGCSSNDDDMSPTDRWPGLTLTRDPEKQEAKTVIKYFERSGLKLHVVDLTERYTDALYALEYKAKSVPVNHVLLENLPPSIQTMVMQWGENGLTKVFRLEYQGETYYDISNFLQSSMINIYDAEGNALGPGSASYSTLINEAQIRCILVLDTEIVKSAENAPNYLIGFWQNDWQHMIHDNIQDIRILYPDLSFCITEVICFRADGTGYLRTVKTNKNGSSEIALDPFHYELTDYHGGEQYGYHGYYYKCYFQAGDVIEYQARSFDNMQTLVSHNMLECYPWFKQANDPFESQEVNAGQKYGVPARDNDSPIVGRWTGGEYSNVLMKDIFTTWVFRSDNTGYSLRGDEYDESFAYTVTYNGSKANVTIYKYNTGLFDNEINGTTINATFNGDGLELEGWGSYSRQE</sequence>
<feature type="signal peptide" evidence="1">
    <location>
        <begin position="1"/>
        <end position="21"/>
    </location>
</feature>
<dbReference type="RefSeq" id="WP_091901734.1">
    <property type="nucleotide sequence ID" value="NZ_FOIQ01000002.1"/>
</dbReference>
<accession>A0A1I0N463</accession>